<accession>A0A937ANQ0</accession>
<evidence type="ECO:0000313" key="2">
    <source>
        <dbReference type="Proteomes" id="UP000642920"/>
    </source>
</evidence>
<sequence length="192" mass="22233">MQRIDYKYGKGSKKLNSDSLKTTNKAALTKLITQANIPIIPLKIFNEKFSTSSLNELHKLLKTNHKCVVFEGSKDSNKHTAIIKYTGEEEYFETFNYFNAQGKKYEQAIIISPNSLNRYKREREADFVKKTSLFFSNTSFIKLQMESVLEFSNFARHEYKPILVLPYEDLKAYLQLLNSQQNSKTAIAACFE</sequence>
<evidence type="ECO:0000313" key="1">
    <source>
        <dbReference type="EMBL" id="MBL0766032.1"/>
    </source>
</evidence>
<proteinExistence type="predicted"/>
<dbReference type="Proteomes" id="UP000642920">
    <property type="component" value="Unassembled WGS sequence"/>
</dbReference>
<name>A0A937ANQ0_9BACT</name>
<protein>
    <submittedName>
        <fullName evidence="1">Uncharacterized protein</fullName>
    </submittedName>
</protein>
<dbReference type="RefSeq" id="WP_201921791.1">
    <property type="nucleotide sequence ID" value="NZ_JAERQG010000003.1"/>
</dbReference>
<reference evidence="1" key="1">
    <citation type="submission" date="2021-01" db="EMBL/GenBank/DDBJ databases">
        <title>Marivirga sp. nov., isolated from intertidal surface sediments.</title>
        <authorList>
            <person name="Zhang M."/>
        </authorList>
    </citation>
    <scope>NUCLEOTIDE SEQUENCE</scope>
    <source>
        <strain evidence="1">SM1354</strain>
    </source>
</reference>
<comment type="caution">
    <text evidence="1">The sequence shown here is derived from an EMBL/GenBank/DDBJ whole genome shotgun (WGS) entry which is preliminary data.</text>
</comment>
<dbReference type="AlphaFoldDB" id="A0A937ANQ0"/>
<dbReference type="EMBL" id="JAERQG010000003">
    <property type="protein sequence ID" value="MBL0766032.1"/>
    <property type="molecule type" value="Genomic_DNA"/>
</dbReference>
<organism evidence="1 2">
    <name type="scientific">Marivirga atlantica</name>
    <dbReference type="NCBI Taxonomy" id="1548457"/>
    <lineage>
        <taxon>Bacteria</taxon>
        <taxon>Pseudomonadati</taxon>
        <taxon>Bacteroidota</taxon>
        <taxon>Cytophagia</taxon>
        <taxon>Cytophagales</taxon>
        <taxon>Marivirgaceae</taxon>
        <taxon>Marivirga</taxon>
    </lineage>
</organism>
<gene>
    <name evidence="1" type="ORF">JKP34_12270</name>
</gene>
<keyword evidence="2" id="KW-1185">Reference proteome</keyword>